<evidence type="ECO:0000313" key="2">
    <source>
        <dbReference type="Proteomes" id="UP001497700"/>
    </source>
</evidence>
<keyword evidence="2" id="KW-1185">Reference proteome</keyword>
<organism evidence="1 2">
    <name type="scientific">Hypoxylon rubiginosum</name>
    <dbReference type="NCBI Taxonomy" id="110542"/>
    <lineage>
        <taxon>Eukaryota</taxon>
        <taxon>Fungi</taxon>
        <taxon>Dikarya</taxon>
        <taxon>Ascomycota</taxon>
        <taxon>Pezizomycotina</taxon>
        <taxon>Sordariomycetes</taxon>
        <taxon>Xylariomycetidae</taxon>
        <taxon>Xylariales</taxon>
        <taxon>Hypoxylaceae</taxon>
        <taxon>Hypoxylon</taxon>
    </lineage>
</organism>
<name>A0ACB9YZ67_9PEZI</name>
<comment type="caution">
    <text evidence="1">The sequence shown here is derived from an EMBL/GenBank/DDBJ whole genome shotgun (WGS) entry which is preliminary data.</text>
</comment>
<reference evidence="1 2" key="1">
    <citation type="journal article" date="2022" name="New Phytol.">
        <title>Ecological generalism drives hyperdiversity of secondary metabolite gene clusters in xylarialean endophytes.</title>
        <authorList>
            <person name="Franco M.E.E."/>
            <person name="Wisecaver J.H."/>
            <person name="Arnold A.E."/>
            <person name="Ju Y.M."/>
            <person name="Slot J.C."/>
            <person name="Ahrendt S."/>
            <person name="Moore L.P."/>
            <person name="Eastman K.E."/>
            <person name="Scott K."/>
            <person name="Konkel Z."/>
            <person name="Mondo S.J."/>
            <person name="Kuo A."/>
            <person name="Hayes R.D."/>
            <person name="Haridas S."/>
            <person name="Andreopoulos B."/>
            <person name="Riley R."/>
            <person name="LaButti K."/>
            <person name="Pangilinan J."/>
            <person name="Lipzen A."/>
            <person name="Amirebrahimi M."/>
            <person name="Yan J."/>
            <person name="Adam C."/>
            <person name="Keymanesh K."/>
            <person name="Ng V."/>
            <person name="Louie K."/>
            <person name="Northen T."/>
            <person name="Drula E."/>
            <person name="Henrissat B."/>
            <person name="Hsieh H.M."/>
            <person name="Youens-Clark K."/>
            <person name="Lutzoni F."/>
            <person name="Miadlikowska J."/>
            <person name="Eastwood D.C."/>
            <person name="Hamelin R.C."/>
            <person name="Grigoriev I.V."/>
            <person name="U'Ren J.M."/>
        </authorList>
    </citation>
    <scope>NUCLEOTIDE SEQUENCE [LARGE SCALE GENOMIC DNA]</scope>
    <source>
        <strain evidence="1 2">CBS 119005</strain>
    </source>
</reference>
<accession>A0ACB9YZ67</accession>
<dbReference type="EMBL" id="MU393488">
    <property type="protein sequence ID" value="KAI4864314.1"/>
    <property type="molecule type" value="Genomic_DNA"/>
</dbReference>
<gene>
    <name evidence="1" type="ORF">F4820DRAFT_470651</name>
</gene>
<sequence length="353" mass="40498">MDAPISQNQGSALLRLPLEMIHLITDLLTPVQRVLFSQTCRSLQNGLGRYPNASKLSRIDYFAYLAGHARGLPDQWVCEDCMALHPMTELDTPAAEYFSSSCPLGPLGKSLGGHPCLFKVKRMDTRLYYHQIRIEHQHIQLALKYTRLQQPEYNKYLQALLAPHHRGTWKPSFTSCLRTRYSAYPKVIADDDGNLRFMLLSTWRYRRDSYEDISFRNMGYQIICPHLETFYHPMEKLIRAPLHVLEATFEEAFEAGPDGKERTSACPHCATDFSVRLTPTYMDLHVWQDFGSEVSPVDPAWKSHHFQKGCTPTIENTRTSGPTIHHEPGSVRLLYGPETHGPEIRRERNKASL</sequence>
<evidence type="ECO:0000313" key="1">
    <source>
        <dbReference type="EMBL" id="KAI4864314.1"/>
    </source>
</evidence>
<dbReference type="Proteomes" id="UP001497700">
    <property type="component" value="Unassembled WGS sequence"/>
</dbReference>
<protein>
    <submittedName>
        <fullName evidence="1">Uncharacterized protein</fullName>
    </submittedName>
</protein>
<proteinExistence type="predicted"/>